<reference evidence="2" key="1">
    <citation type="submission" date="2022-10" db="EMBL/GenBank/DDBJ databases">
        <title>Characterization and whole genome sequencing of a new Roseateles species, isolated from fresh water.</title>
        <authorList>
            <person name="Guliayeva D.Y."/>
            <person name="Akhremchuk A.E."/>
            <person name="Sikolenko M.A."/>
            <person name="Valentovich L.N."/>
            <person name="Sidarenka A.V."/>
        </authorList>
    </citation>
    <scope>NUCLEOTIDE SEQUENCE</scope>
    <source>
        <strain evidence="2">BIM B-1768</strain>
    </source>
</reference>
<dbReference type="InterPro" id="IPR029045">
    <property type="entry name" value="ClpP/crotonase-like_dom_sf"/>
</dbReference>
<evidence type="ECO:0000313" key="3">
    <source>
        <dbReference type="Proteomes" id="UP001064933"/>
    </source>
</evidence>
<dbReference type="EMBL" id="CP104562">
    <property type="protein sequence ID" value="UXH80144.1"/>
    <property type="molecule type" value="Genomic_DNA"/>
</dbReference>
<keyword evidence="1" id="KW-0472">Membrane</keyword>
<feature type="transmembrane region" description="Helical" evidence="1">
    <location>
        <begin position="268"/>
        <end position="291"/>
    </location>
</feature>
<proteinExistence type="predicted"/>
<dbReference type="SUPFAM" id="SSF52096">
    <property type="entry name" value="ClpP/crotonase"/>
    <property type="match status" value="1"/>
</dbReference>
<dbReference type="RefSeq" id="WP_261759962.1">
    <property type="nucleotide sequence ID" value="NZ_CP104562.2"/>
</dbReference>
<keyword evidence="3" id="KW-1185">Reference proteome</keyword>
<dbReference type="Gene3D" id="3.90.226.10">
    <property type="entry name" value="2-enoyl-CoA Hydratase, Chain A, domain 1"/>
    <property type="match status" value="1"/>
</dbReference>
<feature type="transmembrane region" description="Helical" evidence="1">
    <location>
        <begin position="6"/>
        <end position="25"/>
    </location>
</feature>
<feature type="transmembrane region" description="Helical" evidence="1">
    <location>
        <begin position="162"/>
        <end position="181"/>
    </location>
</feature>
<evidence type="ECO:0000313" key="2">
    <source>
        <dbReference type="EMBL" id="UXH80144.1"/>
    </source>
</evidence>
<keyword evidence="1" id="KW-0812">Transmembrane</keyword>
<gene>
    <name evidence="2" type="ORF">N4261_09790</name>
</gene>
<name>A0ABY6B4G2_9BURK</name>
<keyword evidence="1" id="KW-1133">Transmembrane helix</keyword>
<feature type="transmembrane region" description="Helical" evidence="1">
    <location>
        <begin position="193"/>
        <end position="216"/>
    </location>
</feature>
<accession>A0ABY6B4G2</accession>
<organism evidence="2 3">
    <name type="scientific">Roseateles amylovorans</name>
    <dbReference type="NCBI Taxonomy" id="2978473"/>
    <lineage>
        <taxon>Bacteria</taxon>
        <taxon>Pseudomonadati</taxon>
        <taxon>Pseudomonadota</taxon>
        <taxon>Betaproteobacteria</taxon>
        <taxon>Burkholderiales</taxon>
        <taxon>Sphaerotilaceae</taxon>
        <taxon>Roseateles</taxon>
    </lineage>
</organism>
<evidence type="ECO:0000256" key="1">
    <source>
        <dbReference type="SAM" id="Phobius"/>
    </source>
</evidence>
<sequence>MGAYLGWLPAGVVLLVFAALTVRSVRRAAAWERDAKAAAAAAEAADAAAEAATVTATAAMSDAALLSDAASPALPVAATSNEASDAASDAVGDAAAAVERGEPVGAATCAESSRSAGHRPMATSAVLPPWARSVGTSERTYHGLFGGVARHFNGDYPLARSYWIHGVLLGTLAQMVLLWLSRASDETLTVQTGSMVVVALVLIQLSIAAWALIGTWRSAGRHTARGGSAGWALAARVMVGVGLVRLLAGVAETAPAMEERLAYLSGKQVAGGAATVTPLVGGGVLLLSGGINDGTAMALRSALLRHPNAHTLVLESGGGWVREGTRLAEVIRSHRLNTYVEGVCASSCTIALLAGQERTAGAMAKVGFHAARGLGASPSGGGRAGAANPADDSAFGQIYRQAGLPEDFIRRALSTPFESMWFPEFDQLLKAKVLTRVGPGGEWPLMATRFKSREDASAWLKEMPQYGVIAERFPTDYERALTSVWTLSQQQAIDQKLLGAARSELRRTLDRVRPLSSDALLIDYLALIQDQLRVLQERDARACVGLVFPYSASDLSSARLLTPELRSREQALILRQLREADPTVKPDTRQDTVVRIAQRAMAGMPVQQMQIMASEAERRSRPPELVCRAVIGYFDGLARIPAAERGAALRSLFAAP</sequence>
<protein>
    <submittedName>
        <fullName evidence="2">Uncharacterized protein</fullName>
    </submittedName>
</protein>
<feature type="transmembrane region" description="Helical" evidence="1">
    <location>
        <begin position="228"/>
        <end position="248"/>
    </location>
</feature>
<dbReference type="Proteomes" id="UP001064933">
    <property type="component" value="Chromosome"/>
</dbReference>